<sequence length="147" mass="16627">MVNVERVHFFPLRSIGATSRSAPLRSGQNYRSLAPLRSETAPLHITAYDIFFQIPRTNVSAVHAKKNWSTTDHSTNVFSSTRTESCLGNARNPLRLKQLFCQLLLIQGNARNPLRLKQLFCQLLLIKGNHYLSLPASVPLWTRSLTL</sequence>
<evidence type="ECO:0000313" key="1">
    <source>
        <dbReference type="EMBL" id="CAD7234462.1"/>
    </source>
</evidence>
<dbReference type="EMBL" id="OB668773">
    <property type="protein sequence ID" value="CAD7234462.1"/>
    <property type="molecule type" value="Genomic_DNA"/>
</dbReference>
<name>A0A7R8ZWM3_9CRUS</name>
<accession>A0A7R8ZWM3</accession>
<dbReference type="AlphaFoldDB" id="A0A7R8ZWM3"/>
<proteinExistence type="predicted"/>
<protein>
    <submittedName>
        <fullName evidence="1">Uncharacterized protein</fullName>
    </submittedName>
</protein>
<reference evidence="1" key="1">
    <citation type="submission" date="2020-11" db="EMBL/GenBank/DDBJ databases">
        <authorList>
            <person name="Tran Van P."/>
        </authorList>
    </citation>
    <scope>NUCLEOTIDE SEQUENCE</scope>
</reference>
<organism evidence="1">
    <name type="scientific">Cyprideis torosa</name>
    <dbReference type="NCBI Taxonomy" id="163714"/>
    <lineage>
        <taxon>Eukaryota</taxon>
        <taxon>Metazoa</taxon>
        <taxon>Ecdysozoa</taxon>
        <taxon>Arthropoda</taxon>
        <taxon>Crustacea</taxon>
        <taxon>Oligostraca</taxon>
        <taxon>Ostracoda</taxon>
        <taxon>Podocopa</taxon>
        <taxon>Podocopida</taxon>
        <taxon>Cytherocopina</taxon>
        <taxon>Cytheroidea</taxon>
        <taxon>Cytherideidae</taxon>
        <taxon>Cyprideis</taxon>
    </lineage>
</organism>
<feature type="non-terminal residue" evidence="1">
    <location>
        <position position="147"/>
    </location>
</feature>
<gene>
    <name evidence="1" type="ORF">CTOB1V02_LOCUS12278</name>
</gene>